<dbReference type="OrthoDB" id="3268424at2759"/>
<dbReference type="Proteomes" id="UP000030669">
    <property type="component" value="Unassembled WGS sequence"/>
</dbReference>
<evidence type="ECO:0000313" key="2">
    <source>
        <dbReference type="Proteomes" id="UP000030669"/>
    </source>
</evidence>
<accession>S7PZV0</accession>
<dbReference type="HOGENOM" id="CLU_3055957_0_0_1"/>
<protein>
    <submittedName>
        <fullName evidence="1">Uncharacterized protein</fullName>
    </submittedName>
</protein>
<feature type="non-terminal residue" evidence="1">
    <location>
        <position position="1"/>
    </location>
</feature>
<reference evidence="1 2" key="1">
    <citation type="journal article" date="2012" name="Science">
        <title>The Paleozoic origin of enzymatic lignin decomposition reconstructed from 31 fungal genomes.</title>
        <authorList>
            <person name="Floudas D."/>
            <person name="Binder M."/>
            <person name="Riley R."/>
            <person name="Barry K."/>
            <person name="Blanchette R.A."/>
            <person name="Henrissat B."/>
            <person name="Martinez A.T."/>
            <person name="Otillar R."/>
            <person name="Spatafora J.W."/>
            <person name="Yadav J.S."/>
            <person name="Aerts A."/>
            <person name="Benoit I."/>
            <person name="Boyd A."/>
            <person name="Carlson A."/>
            <person name="Copeland A."/>
            <person name="Coutinho P.M."/>
            <person name="de Vries R.P."/>
            <person name="Ferreira P."/>
            <person name="Findley K."/>
            <person name="Foster B."/>
            <person name="Gaskell J."/>
            <person name="Glotzer D."/>
            <person name="Gorecki P."/>
            <person name="Heitman J."/>
            <person name="Hesse C."/>
            <person name="Hori C."/>
            <person name="Igarashi K."/>
            <person name="Jurgens J.A."/>
            <person name="Kallen N."/>
            <person name="Kersten P."/>
            <person name="Kohler A."/>
            <person name="Kuees U."/>
            <person name="Kumar T.K.A."/>
            <person name="Kuo A."/>
            <person name="LaButti K."/>
            <person name="Larrondo L.F."/>
            <person name="Lindquist E."/>
            <person name="Ling A."/>
            <person name="Lombard V."/>
            <person name="Lucas S."/>
            <person name="Lundell T."/>
            <person name="Martin R."/>
            <person name="McLaughlin D.J."/>
            <person name="Morgenstern I."/>
            <person name="Morin E."/>
            <person name="Murat C."/>
            <person name="Nagy L.G."/>
            <person name="Nolan M."/>
            <person name="Ohm R.A."/>
            <person name="Patyshakuliyeva A."/>
            <person name="Rokas A."/>
            <person name="Ruiz-Duenas F.J."/>
            <person name="Sabat G."/>
            <person name="Salamov A."/>
            <person name="Samejima M."/>
            <person name="Schmutz J."/>
            <person name="Slot J.C."/>
            <person name="St John F."/>
            <person name="Stenlid J."/>
            <person name="Sun H."/>
            <person name="Sun S."/>
            <person name="Syed K."/>
            <person name="Tsang A."/>
            <person name="Wiebenga A."/>
            <person name="Young D."/>
            <person name="Pisabarro A."/>
            <person name="Eastwood D.C."/>
            <person name="Martin F."/>
            <person name="Cullen D."/>
            <person name="Grigoriev I.V."/>
            <person name="Hibbett D.S."/>
        </authorList>
    </citation>
    <scope>NUCLEOTIDE SEQUENCE [LARGE SCALE GENOMIC DNA]</scope>
    <source>
        <strain evidence="1 2">ATCC 11539</strain>
    </source>
</reference>
<dbReference type="AlphaFoldDB" id="S7PZV0"/>
<evidence type="ECO:0000313" key="1">
    <source>
        <dbReference type="EMBL" id="EPQ53201.1"/>
    </source>
</evidence>
<dbReference type="EMBL" id="KB469306">
    <property type="protein sequence ID" value="EPQ53201.1"/>
    <property type="molecule type" value="Genomic_DNA"/>
</dbReference>
<dbReference type="OMA" id="YCSAPAM"/>
<dbReference type="KEGG" id="gtr:GLOTRDRAFT_46032"/>
<dbReference type="GeneID" id="19306397"/>
<name>S7PZV0_GLOTA</name>
<proteinExistence type="predicted"/>
<gene>
    <name evidence="1" type="ORF">GLOTRDRAFT_46032</name>
</gene>
<sequence>AAPATSVNVECNFSSRQQTIIFMQHNMSLQTFRAEMVISSWQDAPFSSSHMPYP</sequence>
<dbReference type="RefSeq" id="XP_007868216.1">
    <property type="nucleotide sequence ID" value="XM_007870025.1"/>
</dbReference>
<keyword evidence="2" id="KW-1185">Reference proteome</keyword>
<organism evidence="1 2">
    <name type="scientific">Gloeophyllum trabeum (strain ATCC 11539 / FP-39264 / Madison 617)</name>
    <name type="common">Brown rot fungus</name>
    <dbReference type="NCBI Taxonomy" id="670483"/>
    <lineage>
        <taxon>Eukaryota</taxon>
        <taxon>Fungi</taxon>
        <taxon>Dikarya</taxon>
        <taxon>Basidiomycota</taxon>
        <taxon>Agaricomycotina</taxon>
        <taxon>Agaricomycetes</taxon>
        <taxon>Gloeophyllales</taxon>
        <taxon>Gloeophyllaceae</taxon>
        <taxon>Gloeophyllum</taxon>
    </lineage>
</organism>